<dbReference type="CDD" id="cd14526">
    <property type="entry name" value="DSP_laforin-like"/>
    <property type="match status" value="1"/>
</dbReference>
<dbReference type="SMART" id="SM00195">
    <property type="entry name" value="DSPc"/>
    <property type="match status" value="1"/>
</dbReference>
<evidence type="ECO:0000259" key="5">
    <source>
        <dbReference type="PROSITE" id="PS50056"/>
    </source>
</evidence>
<dbReference type="InterPro" id="IPR013783">
    <property type="entry name" value="Ig-like_fold"/>
</dbReference>
<evidence type="ECO:0008006" key="9">
    <source>
        <dbReference type="Google" id="ProtNLM"/>
    </source>
</evidence>
<reference evidence="7 8" key="1">
    <citation type="journal article" date="2006" name="Nature">
        <title>Global trends of whole-genome duplications revealed by the ciliate Paramecium tetraurelia.</title>
        <authorList>
            <consortium name="Genoscope"/>
            <person name="Aury J.-M."/>
            <person name="Jaillon O."/>
            <person name="Duret L."/>
            <person name="Noel B."/>
            <person name="Jubin C."/>
            <person name="Porcel B.M."/>
            <person name="Segurens B."/>
            <person name="Daubin V."/>
            <person name="Anthouard V."/>
            <person name="Aiach N."/>
            <person name="Arnaiz O."/>
            <person name="Billaut A."/>
            <person name="Beisson J."/>
            <person name="Blanc I."/>
            <person name="Bouhouche K."/>
            <person name="Camara F."/>
            <person name="Duharcourt S."/>
            <person name="Guigo R."/>
            <person name="Gogendeau D."/>
            <person name="Katinka M."/>
            <person name="Keller A.-M."/>
            <person name="Kissmehl R."/>
            <person name="Klotz C."/>
            <person name="Koll F."/>
            <person name="Le Moue A."/>
            <person name="Lepere C."/>
            <person name="Malinsky S."/>
            <person name="Nowacki M."/>
            <person name="Nowak J.K."/>
            <person name="Plattner H."/>
            <person name="Poulain J."/>
            <person name="Ruiz F."/>
            <person name="Serrano V."/>
            <person name="Zagulski M."/>
            <person name="Dessen P."/>
            <person name="Betermier M."/>
            <person name="Weissenbach J."/>
            <person name="Scarpelli C."/>
            <person name="Schachter V."/>
            <person name="Sperling L."/>
            <person name="Meyer E."/>
            <person name="Cohen J."/>
            <person name="Wincker P."/>
        </authorList>
    </citation>
    <scope>NUCLEOTIDE SEQUENCE [LARGE SCALE GENOMIC DNA]</scope>
    <source>
        <strain evidence="7 8">Stock d4-2</strain>
    </source>
</reference>
<dbReference type="FunFam" id="2.60.40.10:FF:000552">
    <property type="entry name" value="Related to glucoamylase"/>
    <property type="match status" value="1"/>
</dbReference>
<keyword evidence="1" id="KW-0378">Hydrolase</keyword>
<dbReference type="Pfam" id="PF00686">
    <property type="entry name" value="CBM_20"/>
    <property type="match status" value="2"/>
</dbReference>
<feature type="domain" description="CBM20" evidence="6">
    <location>
        <begin position="249"/>
        <end position="361"/>
    </location>
</feature>
<proteinExistence type="predicted"/>
<dbReference type="InParanoid" id="A0BGN4"/>
<dbReference type="EMBL" id="CT867993">
    <property type="protein sequence ID" value="CAK57701.1"/>
    <property type="molecule type" value="Genomic_DNA"/>
</dbReference>
<dbReference type="Proteomes" id="UP000000600">
    <property type="component" value="Unassembled WGS sequence"/>
</dbReference>
<dbReference type="PANTHER" id="PTHR32518">
    <property type="match status" value="1"/>
</dbReference>
<organism evidence="7 8">
    <name type="scientific">Paramecium tetraurelia</name>
    <dbReference type="NCBI Taxonomy" id="5888"/>
    <lineage>
        <taxon>Eukaryota</taxon>
        <taxon>Sar</taxon>
        <taxon>Alveolata</taxon>
        <taxon>Ciliophora</taxon>
        <taxon>Intramacronucleata</taxon>
        <taxon>Oligohymenophorea</taxon>
        <taxon>Peniculida</taxon>
        <taxon>Parameciidae</taxon>
        <taxon>Paramecium</taxon>
    </lineage>
</organism>
<dbReference type="PROSITE" id="PS50056">
    <property type="entry name" value="TYR_PHOSPHATASE_2"/>
    <property type="match status" value="1"/>
</dbReference>
<dbReference type="GO" id="GO:2001070">
    <property type="term" value="F:starch binding"/>
    <property type="evidence" value="ECO:0007669"/>
    <property type="project" value="InterPro"/>
</dbReference>
<dbReference type="SUPFAM" id="SSF52799">
    <property type="entry name" value="(Phosphotyrosine protein) phosphatases II"/>
    <property type="match status" value="1"/>
</dbReference>
<keyword evidence="2" id="KW-0904">Protein phosphatase</keyword>
<dbReference type="Pfam" id="PF00782">
    <property type="entry name" value="DSPc"/>
    <property type="match status" value="1"/>
</dbReference>
<evidence type="ECO:0000256" key="1">
    <source>
        <dbReference type="ARBA" id="ARBA00022801"/>
    </source>
</evidence>
<dbReference type="InterPro" id="IPR045204">
    <property type="entry name" value="DSP_laforin-like"/>
</dbReference>
<feature type="domain" description="Tyrosine specific protein phosphatases" evidence="5">
    <location>
        <begin position="615"/>
        <end position="683"/>
    </location>
</feature>
<evidence type="ECO:0000259" key="4">
    <source>
        <dbReference type="PROSITE" id="PS50054"/>
    </source>
</evidence>
<dbReference type="Gene3D" id="2.60.40.10">
    <property type="entry name" value="Immunoglobulins"/>
    <property type="match status" value="2"/>
</dbReference>
<dbReference type="SMART" id="SM01065">
    <property type="entry name" value="CBM_2"/>
    <property type="match status" value="2"/>
</dbReference>
<dbReference type="InterPro" id="IPR020422">
    <property type="entry name" value="TYR_PHOSPHATASE_DUAL_dom"/>
</dbReference>
<dbReference type="STRING" id="5888.A0BGN4"/>
<evidence type="ECO:0000256" key="2">
    <source>
        <dbReference type="ARBA" id="ARBA00022912"/>
    </source>
</evidence>
<dbReference type="InterPro" id="IPR029021">
    <property type="entry name" value="Prot-tyrosine_phosphatase-like"/>
</dbReference>
<dbReference type="GeneID" id="5010883"/>
<dbReference type="SUPFAM" id="SSF49452">
    <property type="entry name" value="Starch-binding domain-like"/>
    <property type="match status" value="2"/>
</dbReference>
<dbReference type="GO" id="GO:0004721">
    <property type="term" value="F:phosphoprotein phosphatase activity"/>
    <property type="evidence" value="ECO:0007669"/>
    <property type="project" value="UniProtKB-KW"/>
</dbReference>
<protein>
    <recommendedName>
        <fullName evidence="9">Protein-tyrosine-phosphatase</fullName>
    </recommendedName>
</protein>
<dbReference type="OrthoDB" id="273181at2759"/>
<gene>
    <name evidence="7" type="ORF">GSPATT00028736001</name>
</gene>
<evidence type="ECO:0000313" key="8">
    <source>
        <dbReference type="Proteomes" id="UP000000600"/>
    </source>
</evidence>
<dbReference type="PANTHER" id="PTHR32518:SF3">
    <property type="entry name" value="4-ALPHA-GLUCANOTRANSFERASE"/>
    <property type="match status" value="1"/>
</dbReference>
<dbReference type="OMA" id="VGDNKQF"/>
<keyword evidence="8" id="KW-1185">Reference proteome</keyword>
<dbReference type="InterPro" id="IPR000387">
    <property type="entry name" value="Tyr_Pase_dom"/>
</dbReference>
<evidence type="ECO:0000256" key="3">
    <source>
        <dbReference type="ARBA" id="ARBA00023277"/>
    </source>
</evidence>
<sequence length="726" mass="86243">MNNLKDKETKKIDLNFALIDYESSSEANGEVNKDPMSIIKKLHKQMFQDQTQDVVVGYVNTYNKDNLITELPYLLQQMEYKQIYNQIRQQVLVIFHYIGGATETVPITLIKKARNRYGQNPIEANQPKDYYVSTNMDLKQVRRNYQETVQSEAEPFKIKEDIQNDEINKLYYLCLKECEAKHLRNYLQTKEYQLEYFKFQSDGQMFRMNRVKKVQKQRANEFLVLNNEIQQLNLQQMIMKQQSISTNTTLGSQFFKVYFKIHYHTQPGKAIYIVGDNKQFGNWNPIKGMRLQWNENDEWTICIGVDRSQYQKIEYKFIVNNFDNPTLQDPIWEPGENRVITTHMIQNETKSEYFNCEYWGYRTIKLKLNYNLAQKQRMMVIGSIEQLGQWSHPVLMKPQQKIDILNDEPVQQWSISFIVDPMNFSFRYFYVIRNDENGSMIWERGNGRYLKSSDLRSFRQVQTVYAKSPIRIKTQLLAACQNQRLQKLKNGSFCSDKQLKINKETSIGYSFSDKEPSFFYYESFGRLNKLDWNFVVQFAITQINENIIIGPYPQNEQDILVLKSQGIKAVLNLQTRLDIYHRGVDWDEIQNSYKKNDIIMKNFEIFDMDPIDFERKAFKAVQLLKKLINNYEFVYVHCTSGIGRAPSLVVLYLSTVLQIPLNEAISFVKKKREHFYINHNMLRKSLQKTEIFNNGEGYEEISVFNQYQIGSLQKIYEQKFDYNLLY</sequence>
<feature type="domain" description="Tyrosine-protein phosphatase" evidence="4">
    <location>
        <begin position="537"/>
        <end position="694"/>
    </location>
</feature>
<evidence type="ECO:0000313" key="7">
    <source>
        <dbReference type="EMBL" id="CAK57701.1"/>
    </source>
</evidence>
<dbReference type="HOGENOM" id="CLU_023073_0_0_1"/>
<dbReference type="InterPro" id="IPR013784">
    <property type="entry name" value="Carb-bd-like_fold"/>
</dbReference>
<dbReference type="GO" id="GO:0044042">
    <property type="term" value="P:glucan metabolic process"/>
    <property type="evidence" value="ECO:0007669"/>
    <property type="project" value="UniProtKB-ARBA"/>
</dbReference>
<dbReference type="RefSeq" id="XP_001425099.1">
    <property type="nucleotide sequence ID" value="XM_001425062.1"/>
</dbReference>
<dbReference type="AlphaFoldDB" id="A0BGN4"/>
<name>A0BGN4_PARTE</name>
<evidence type="ECO:0000259" key="6">
    <source>
        <dbReference type="PROSITE" id="PS51166"/>
    </source>
</evidence>
<accession>A0BGN4</accession>
<dbReference type="InterPro" id="IPR002044">
    <property type="entry name" value="CBM20"/>
</dbReference>
<dbReference type="PROSITE" id="PS51166">
    <property type="entry name" value="CBM20"/>
    <property type="match status" value="1"/>
</dbReference>
<dbReference type="GO" id="GO:0019203">
    <property type="term" value="F:carbohydrate phosphatase activity"/>
    <property type="evidence" value="ECO:0007669"/>
    <property type="project" value="InterPro"/>
</dbReference>
<dbReference type="KEGG" id="ptm:GSPATT00028736001"/>
<dbReference type="GO" id="GO:0005737">
    <property type="term" value="C:cytoplasm"/>
    <property type="evidence" value="ECO:0007669"/>
    <property type="project" value="UniProtKB-ARBA"/>
</dbReference>
<dbReference type="eggNOG" id="KOG1716">
    <property type="taxonomic scope" value="Eukaryota"/>
</dbReference>
<dbReference type="Gene3D" id="3.90.190.10">
    <property type="entry name" value="Protein tyrosine phosphatase superfamily"/>
    <property type="match status" value="1"/>
</dbReference>
<dbReference type="InterPro" id="IPR000340">
    <property type="entry name" value="Dual-sp_phosphatase_cat-dom"/>
</dbReference>
<keyword evidence="3" id="KW-0119">Carbohydrate metabolism</keyword>
<dbReference type="PROSITE" id="PS50054">
    <property type="entry name" value="TYR_PHOSPHATASE_DUAL"/>
    <property type="match status" value="1"/>
</dbReference>
<dbReference type="FunFam" id="2.60.40.10:FF:002818">
    <property type="entry name" value="Uncharacterized protein"/>
    <property type="match status" value="1"/>
</dbReference>